<gene>
    <name evidence="2" type="ORF">SETTUDRAFT_162751</name>
</gene>
<dbReference type="OrthoDB" id="4776947at2759"/>
<dbReference type="Proteomes" id="UP000016935">
    <property type="component" value="Unassembled WGS sequence"/>
</dbReference>
<dbReference type="AlphaFoldDB" id="R0KX91"/>
<dbReference type="GeneID" id="19398515"/>
<dbReference type="HOGENOM" id="CLU_1897504_0_0_1"/>
<name>R0KX91_EXST2</name>
<evidence type="ECO:0000313" key="2">
    <source>
        <dbReference type="EMBL" id="EOA92332.1"/>
    </source>
</evidence>
<dbReference type="EMBL" id="KB908481">
    <property type="protein sequence ID" value="EOA92332.1"/>
    <property type="molecule type" value="Genomic_DNA"/>
</dbReference>
<dbReference type="STRING" id="671987.R0KX91"/>
<feature type="compositionally biased region" description="Low complexity" evidence="1">
    <location>
        <begin position="37"/>
        <end position="55"/>
    </location>
</feature>
<feature type="compositionally biased region" description="Low complexity" evidence="1">
    <location>
        <begin position="91"/>
        <end position="106"/>
    </location>
</feature>
<reference evidence="2 3" key="2">
    <citation type="journal article" date="2013" name="PLoS Genet.">
        <title>Comparative genome structure, secondary metabolite, and effector coding capacity across Cochliobolus pathogens.</title>
        <authorList>
            <person name="Condon B.J."/>
            <person name="Leng Y."/>
            <person name="Wu D."/>
            <person name="Bushley K.E."/>
            <person name="Ohm R.A."/>
            <person name="Otillar R."/>
            <person name="Martin J."/>
            <person name="Schackwitz W."/>
            <person name="Grimwood J."/>
            <person name="MohdZainudin N."/>
            <person name="Xue C."/>
            <person name="Wang R."/>
            <person name="Manning V.A."/>
            <person name="Dhillon B."/>
            <person name="Tu Z.J."/>
            <person name="Steffenson B.J."/>
            <person name="Salamov A."/>
            <person name="Sun H."/>
            <person name="Lowry S."/>
            <person name="LaButti K."/>
            <person name="Han J."/>
            <person name="Copeland A."/>
            <person name="Lindquist E."/>
            <person name="Barry K."/>
            <person name="Schmutz J."/>
            <person name="Baker S.E."/>
            <person name="Ciuffetti L.M."/>
            <person name="Grigoriev I.V."/>
            <person name="Zhong S."/>
            <person name="Turgeon B.G."/>
        </authorList>
    </citation>
    <scope>NUCLEOTIDE SEQUENCE [LARGE SCALE GENOMIC DNA]</scope>
    <source>
        <strain evidence="3">28A</strain>
    </source>
</reference>
<protein>
    <submittedName>
        <fullName evidence="2">Uncharacterized protein</fullName>
    </submittedName>
</protein>
<feature type="compositionally biased region" description="Polar residues" evidence="1">
    <location>
        <begin position="62"/>
        <end position="72"/>
    </location>
</feature>
<sequence>LSAKIAKICGDDTQAAMQALADICNGQDIKIASNVASPTGSTKTTTGSSEKPTSTAEKPTGTAGTTMNSLYPTASGGSHGSSGRNGTAPVATGGPKSPTSPTGPASVPGTHHNDAGKVEFGFAALVAGLMAVAL</sequence>
<evidence type="ECO:0000313" key="3">
    <source>
        <dbReference type="Proteomes" id="UP000016935"/>
    </source>
</evidence>
<organism evidence="2 3">
    <name type="scientific">Exserohilum turcicum (strain 28A)</name>
    <name type="common">Northern leaf blight fungus</name>
    <name type="synonym">Setosphaeria turcica</name>
    <dbReference type="NCBI Taxonomy" id="671987"/>
    <lineage>
        <taxon>Eukaryota</taxon>
        <taxon>Fungi</taxon>
        <taxon>Dikarya</taxon>
        <taxon>Ascomycota</taxon>
        <taxon>Pezizomycotina</taxon>
        <taxon>Dothideomycetes</taxon>
        <taxon>Pleosporomycetidae</taxon>
        <taxon>Pleosporales</taxon>
        <taxon>Pleosporineae</taxon>
        <taxon>Pleosporaceae</taxon>
        <taxon>Exserohilum</taxon>
    </lineage>
</organism>
<reference evidence="2 3" key="1">
    <citation type="journal article" date="2012" name="PLoS Pathog.">
        <title>Diverse lifestyles and strategies of plant pathogenesis encoded in the genomes of eighteen Dothideomycetes fungi.</title>
        <authorList>
            <person name="Ohm R.A."/>
            <person name="Feau N."/>
            <person name="Henrissat B."/>
            <person name="Schoch C.L."/>
            <person name="Horwitz B.A."/>
            <person name="Barry K.W."/>
            <person name="Condon B.J."/>
            <person name="Copeland A.C."/>
            <person name="Dhillon B."/>
            <person name="Glaser F."/>
            <person name="Hesse C.N."/>
            <person name="Kosti I."/>
            <person name="LaButti K."/>
            <person name="Lindquist E.A."/>
            <person name="Lucas S."/>
            <person name="Salamov A.A."/>
            <person name="Bradshaw R.E."/>
            <person name="Ciuffetti L."/>
            <person name="Hamelin R.C."/>
            <person name="Kema G.H.J."/>
            <person name="Lawrence C."/>
            <person name="Scott J.A."/>
            <person name="Spatafora J.W."/>
            <person name="Turgeon B.G."/>
            <person name="de Wit P.J.G.M."/>
            <person name="Zhong S."/>
            <person name="Goodwin S.B."/>
            <person name="Grigoriev I.V."/>
        </authorList>
    </citation>
    <scope>NUCLEOTIDE SEQUENCE [LARGE SCALE GENOMIC DNA]</scope>
    <source>
        <strain evidence="3">28A</strain>
    </source>
</reference>
<feature type="region of interest" description="Disordered" evidence="1">
    <location>
        <begin position="33"/>
        <end position="112"/>
    </location>
</feature>
<dbReference type="RefSeq" id="XP_008021168.1">
    <property type="nucleotide sequence ID" value="XM_008022977.1"/>
</dbReference>
<feature type="non-terminal residue" evidence="2">
    <location>
        <position position="1"/>
    </location>
</feature>
<proteinExistence type="predicted"/>
<evidence type="ECO:0000256" key="1">
    <source>
        <dbReference type="SAM" id="MobiDB-lite"/>
    </source>
</evidence>
<accession>R0KX91</accession>
<keyword evidence="3" id="KW-1185">Reference proteome</keyword>